<dbReference type="InterPro" id="IPR016186">
    <property type="entry name" value="C-type_lectin-like/link_sf"/>
</dbReference>
<gene>
    <name evidence="4" type="primary">LOC114842635</name>
</gene>
<name>A0A6P7KUC6_BETSP</name>
<proteinExistence type="predicted"/>
<feature type="chain" id="PRO_5027901613" evidence="1">
    <location>
        <begin position="22"/>
        <end position="531"/>
    </location>
</feature>
<dbReference type="InParanoid" id="A0A6P7KUC6"/>
<sequence length="531" mass="57748">MCPVLLLLLAAFGPESQFAAALPENSTGQRFFVVYPENIAYYHPTPPQNRVRITALFNNTVVGIRQYTYNYTEYTLNSGESNEYAVDARLELTRSNISNGTLQITSTSAITVQAISVRNGSMQTALVIPADRLGTSYRPPPIPNIPGTTDVDLSLYVTERAPFRLMILNADRANTVTVAGATTQVLQLQPNQTAQVWLQPDALPTVTAELPVSVAFGHSCAMRDNCTCGLLYTPLLPVPGGNQDFPVPPSGSAYDTSLLLSGPSSVVPLDPNSLRVRSSGSVVLYLPGLLLPLTAESSFGSCFVVNRINDTQTFAVVLVDKDHTDGVHAGKAALPNPQWAALPGTDYVWTRFEVLNTCFIWHSSLTMAVYFGGTNGNGSLFGNPAPVISTFPDYRGCVLTPEVLLIGEQAMGWPESVQYCRNRTLELISISSTPFQAQTYQNILQTKSSSVQDMWIGLRRSSQTGDWYWLNTDPVTDTDWDVGEPGDVDAGQCTMMSLNGTSFPWSDEDCCQPAFPICYGKPVLLQPTVLV</sequence>
<keyword evidence="1" id="KW-0732">Signal</keyword>
<dbReference type="Gene3D" id="3.10.100.10">
    <property type="entry name" value="Mannose-Binding Protein A, subunit A"/>
    <property type="match status" value="1"/>
</dbReference>
<dbReference type="RefSeq" id="XP_028984174.1">
    <property type="nucleotide sequence ID" value="XM_029128341.2"/>
</dbReference>
<reference evidence="4" key="1">
    <citation type="submission" date="2025-08" db="UniProtKB">
        <authorList>
            <consortium name="RefSeq"/>
        </authorList>
    </citation>
    <scope>IDENTIFICATION</scope>
</reference>
<dbReference type="Proteomes" id="UP000515150">
    <property type="component" value="Chromosome 16"/>
</dbReference>
<dbReference type="AlphaFoldDB" id="A0A6P7KUC6"/>
<dbReference type="PANTHER" id="PTHR45784">
    <property type="entry name" value="C-TYPE LECTIN DOMAIN FAMILY 20 MEMBER A-RELATED"/>
    <property type="match status" value="1"/>
</dbReference>
<dbReference type="OrthoDB" id="7357196at2759"/>
<dbReference type="InterPro" id="IPR016187">
    <property type="entry name" value="CTDL_fold"/>
</dbReference>
<organism evidence="3 4">
    <name type="scientific">Betta splendens</name>
    <name type="common">Siamese fighting fish</name>
    <dbReference type="NCBI Taxonomy" id="158456"/>
    <lineage>
        <taxon>Eukaryota</taxon>
        <taxon>Metazoa</taxon>
        <taxon>Chordata</taxon>
        <taxon>Craniata</taxon>
        <taxon>Vertebrata</taxon>
        <taxon>Euteleostomi</taxon>
        <taxon>Actinopterygii</taxon>
        <taxon>Neopterygii</taxon>
        <taxon>Teleostei</taxon>
        <taxon>Neoteleostei</taxon>
        <taxon>Acanthomorphata</taxon>
        <taxon>Anabantaria</taxon>
        <taxon>Anabantiformes</taxon>
        <taxon>Anabantoidei</taxon>
        <taxon>Osphronemidae</taxon>
        <taxon>Betta</taxon>
    </lineage>
</organism>
<dbReference type="SMART" id="SM00034">
    <property type="entry name" value="CLECT"/>
    <property type="match status" value="1"/>
</dbReference>
<dbReference type="CDD" id="cd00037">
    <property type="entry name" value="CLECT"/>
    <property type="match status" value="1"/>
</dbReference>
<dbReference type="SUPFAM" id="SSF56436">
    <property type="entry name" value="C-type lectin-like"/>
    <property type="match status" value="1"/>
</dbReference>
<dbReference type="Pfam" id="PF00059">
    <property type="entry name" value="Lectin_C"/>
    <property type="match status" value="1"/>
</dbReference>
<dbReference type="KEGG" id="bspl:114842635"/>
<dbReference type="InterPro" id="IPR001304">
    <property type="entry name" value="C-type_lectin-like"/>
</dbReference>
<dbReference type="PANTHER" id="PTHR45784:SF3">
    <property type="entry name" value="C-TYPE LECTIN DOMAIN FAMILY 4 MEMBER K-LIKE-RELATED"/>
    <property type="match status" value="1"/>
</dbReference>
<protein>
    <submittedName>
        <fullName evidence="4">Uncharacterized protein LOC114842635</fullName>
    </submittedName>
</protein>
<keyword evidence="3" id="KW-1185">Reference proteome</keyword>
<dbReference type="GeneID" id="114842635"/>
<feature type="domain" description="C-type lectin" evidence="2">
    <location>
        <begin position="413"/>
        <end position="519"/>
    </location>
</feature>
<accession>A0A6P7KUC6</accession>
<feature type="signal peptide" evidence="1">
    <location>
        <begin position="1"/>
        <end position="21"/>
    </location>
</feature>
<evidence type="ECO:0000313" key="4">
    <source>
        <dbReference type="RefSeq" id="XP_028984174.1"/>
    </source>
</evidence>
<evidence type="ECO:0000256" key="1">
    <source>
        <dbReference type="SAM" id="SignalP"/>
    </source>
</evidence>
<evidence type="ECO:0000313" key="3">
    <source>
        <dbReference type="Proteomes" id="UP000515150"/>
    </source>
</evidence>
<evidence type="ECO:0000259" key="2">
    <source>
        <dbReference type="PROSITE" id="PS50041"/>
    </source>
</evidence>
<dbReference type="PROSITE" id="PS50041">
    <property type="entry name" value="C_TYPE_LECTIN_2"/>
    <property type="match status" value="1"/>
</dbReference>